<dbReference type="Proteomes" id="UP000093514">
    <property type="component" value="Unassembled WGS sequence"/>
</dbReference>
<name>A0A1C0A5G9_9FIRM</name>
<dbReference type="OrthoDB" id="9761531at2"/>
<evidence type="ECO:0000313" key="2">
    <source>
        <dbReference type="EMBL" id="OCL25363.1"/>
    </source>
</evidence>
<sequence>MEITRIGRRGMLFTFFYLQDTGFGVTTNVYVINAKNYVFVCDTFLGPESMKEIKRYIEINFRDKPIIVFNSHYDWDHIWGNCTFETSLILSHEICRNNIIDKAEQELEIYSEHRRGEVNIIPPTNTFTDELTFYEEGVKFFYSPGHTKGSASCVDFVDGVLFAGDNLEAPIPYLQDGDIKSYQRTLEKYLQLEVDTVIPGHGEVSNKSLIEDNLKYITSLTNNQAEEYLKSRYKEVHLQNLKLLGKL</sequence>
<proteinExistence type="predicted"/>
<dbReference type="AlphaFoldDB" id="A0A1C0A5G9"/>
<feature type="domain" description="Metallo-beta-lactamase" evidence="1">
    <location>
        <begin position="26"/>
        <end position="201"/>
    </location>
</feature>
<dbReference type="Pfam" id="PF00753">
    <property type="entry name" value="Lactamase_B"/>
    <property type="match status" value="1"/>
</dbReference>
<reference evidence="2 3" key="2">
    <citation type="submission" date="2016-08" db="EMBL/GenBank/DDBJ databases">
        <title>Orenia metallireducens sp. nov. strain Z6, a Novel Metal-reducing Firmicute from the Deep Subsurface.</title>
        <authorList>
            <person name="Maxim B.I."/>
            <person name="Kenneth K."/>
            <person name="Flynn T.M."/>
            <person name="Oloughlin E.J."/>
            <person name="Locke R.A."/>
            <person name="Weber J.R."/>
            <person name="Egan S.M."/>
            <person name="Mackie R.I."/>
            <person name="Cann I.K."/>
        </authorList>
    </citation>
    <scope>NUCLEOTIDE SEQUENCE [LARGE SCALE GENOMIC DNA]</scope>
    <source>
        <strain evidence="2 3">Z6</strain>
    </source>
</reference>
<dbReference type="EMBL" id="LWDV01000010">
    <property type="protein sequence ID" value="OCL25363.1"/>
    <property type="molecule type" value="Genomic_DNA"/>
</dbReference>
<dbReference type="Gene3D" id="3.60.15.10">
    <property type="entry name" value="Ribonuclease Z/Hydroxyacylglutathione hydrolase-like"/>
    <property type="match status" value="1"/>
</dbReference>
<dbReference type="RefSeq" id="WP_068719275.1">
    <property type="nucleotide sequence ID" value="NZ_LWDV01000010.1"/>
</dbReference>
<dbReference type="PANTHER" id="PTHR42951">
    <property type="entry name" value="METALLO-BETA-LACTAMASE DOMAIN-CONTAINING"/>
    <property type="match status" value="1"/>
</dbReference>
<keyword evidence="2" id="KW-0378">Hydrolase</keyword>
<evidence type="ECO:0000259" key="1">
    <source>
        <dbReference type="SMART" id="SM00849"/>
    </source>
</evidence>
<reference evidence="3" key="1">
    <citation type="submission" date="2016-07" db="EMBL/GenBank/DDBJ databases">
        <authorList>
            <person name="Florea S."/>
            <person name="Webb J.S."/>
            <person name="Jaromczyk J."/>
            <person name="Schardl C.L."/>
        </authorList>
    </citation>
    <scope>NUCLEOTIDE SEQUENCE [LARGE SCALE GENOMIC DNA]</scope>
    <source>
        <strain evidence="3">Z6</strain>
    </source>
</reference>
<protein>
    <submittedName>
        <fullName evidence="2">Zn-dependent hydrolase</fullName>
    </submittedName>
</protein>
<evidence type="ECO:0000313" key="3">
    <source>
        <dbReference type="Proteomes" id="UP000093514"/>
    </source>
</evidence>
<dbReference type="InterPro" id="IPR050855">
    <property type="entry name" value="NDM-1-like"/>
</dbReference>
<keyword evidence="3" id="KW-1185">Reference proteome</keyword>
<comment type="caution">
    <text evidence="2">The sequence shown here is derived from an EMBL/GenBank/DDBJ whole genome shotgun (WGS) entry which is preliminary data.</text>
</comment>
<dbReference type="CDD" id="cd16282">
    <property type="entry name" value="metallo-hydrolase-like_MBL-fold"/>
    <property type="match status" value="1"/>
</dbReference>
<dbReference type="InterPro" id="IPR036866">
    <property type="entry name" value="RibonucZ/Hydroxyglut_hydro"/>
</dbReference>
<dbReference type="SMART" id="SM00849">
    <property type="entry name" value="Lactamase_B"/>
    <property type="match status" value="1"/>
</dbReference>
<dbReference type="InterPro" id="IPR001279">
    <property type="entry name" value="Metallo-B-lactamas"/>
</dbReference>
<accession>A0A1C0A5G9</accession>
<organism evidence="2 3">
    <name type="scientific">Orenia metallireducens</name>
    <dbReference type="NCBI Taxonomy" id="1413210"/>
    <lineage>
        <taxon>Bacteria</taxon>
        <taxon>Bacillati</taxon>
        <taxon>Bacillota</taxon>
        <taxon>Clostridia</taxon>
        <taxon>Halanaerobiales</taxon>
        <taxon>Halobacteroidaceae</taxon>
        <taxon>Orenia</taxon>
    </lineage>
</organism>
<dbReference type="GO" id="GO:0016787">
    <property type="term" value="F:hydrolase activity"/>
    <property type="evidence" value="ECO:0007669"/>
    <property type="project" value="UniProtKB-KW"/>
</dbReference>
<dbReference type="SUPFAM" id="SSF56281">
    <property type="entry name" value="Metallo-hydrolase/oxidoreductase"/>
    <property type="match status" value="1"/>
</dbReference>
<gene>
    <name evidence="2" type="ORF">U472_13510</name>
</gene>